<evidence type="ECO:0000313" key="3">
    <source>
        <dbReference type="EMBL" id="PSB55917.1"/>
    </source>
</evidence>
<dbReference type="AlphaFoldDB" id="A0A2T1GEF7"/>
<evidence type="ECO:0000259" key="2">
    <source>
        <dbReference type="Pfam" id="PF05685"/>
    </source>
</evidence>
<dbReference type="InterPro" id="IPR011335">
    <property type="entry name" value="Restrct_endonuc-II-like"/>
</dbReference>
<accession>A0A2T1GEF7</accession>
<feature type="domain" description="Putative restriction endonuclease" evidence="2">
    <location>
        <begin position="47"/>
        <end position="144"/>
    </location>
</feature>
<comment type="caution">
    <text evidence="3">The sequence shown here is derived from an EMBL/GenBank/DDBJ whole genome shotgun (WGS) entry which is preliminary data.</text>
</comment>
<dbReference type="PANTHER" id="PTHR33352">
    <property type="entry name" value="SLR1095 PROTEIN"/>
    <property type="match status" value="1"/>
</dbReference>
<dbReference type="RefSeq" id="WP_106305488.1">
    <property type="nucleotide sequence ID" value="NZ_PVWO01000156.1"/>
</dbReference>
<dbReference type="Pfam" id="PF05685">
    <property type="entry name" value="Uma2"/>
    <property type="match status" value="1"/>
</dbReference>
<feature type="region of interest" description="Disordered" evidence="1">
    <location>
        <begin position="207"/>
        <end position="232"/>
    </location>
</feature>
<proteinExistence type="predicted"/>
<protein>
    <recommendedName>
        <fullName evidence="2">Putative restriction endonuclease domain-containing protein</fullName>
    </recommendedName>
</protein>
<sequence length="254" mass="28999">MVAPTVIETTAKVIYPDSDGLPMSDNTKQFRWIVTIKENLELIYAQNPDVFIAGDLLWYPVEGSNTIRQAPDIMVAFGRPKGDRGSYQQWREEGIAPQVVFEILSPGNRMGEMNRKLRFYEQYGVDEYYIYDPDRVDFAGWMRSGERLEAISQREGDTNEDATDWISPLLGVRFKLAEAGELEIYRPDGQPFLSFIDLDLRRQAAEQRANTAEQRADTAEQRADTAEQRANDIQQQAEKLATKLRELGIDPANL</sequence>
<dbReference type="PANTHER" id="PTHR33352:SF2">
    <property type="entry name" value="SLL0995 PROTEIN"/>
    <property type="match status" value="1"/>
</dbReference>
<dbReference type="Gene3D" id="3.90.1570.10">
    <property type="entry name" value="tt1808, chain A"/>
    <property type="match status" value="1"/>
</dbReference>
<evidence type="ECO:0000313" key="4">
    <source>
        <dbReference type="Proteomes" id="UP000238937"/>
    </source>
</evidence>
<dbReference type="InterPro" id="IPR008538">
    <property type="entry name" value="Uma2"/>
</dbReference>
<evidence type="ECO:0000256" key="1">
    <source>
        <dbReference type="SAM" id="MobiDB-lite"/>
    </source>
</evidence>
<dbReference type="InterPro" id="IPR012296">
    <property type="entry name" value="Nuclease_put_TT1808"/>
</dbReference>
<feature type="compositionally biased region" description="Basic and acidic residues" evidence="1">
    <location>
        <begin position="214"/>
        <end position="230"/>
    </location>
</feature>
<keyword evidence="4" id="KW-1185">Reference proteome</keyword>
<gene>
    <name evidence="3" type="ORF">C7B77_13540</name>
</gene>
<dbReference type="Proteomes" id="UP000238937">
    <property type="component" value="Unassembled WGS sequence"/>
</dbReference>
<dbReference type="SUPFAM" id="SSF52980">
    <property type="entry name" value="Restriction endonuclease-like"/>
    <property type="match status" value="1"/>
</dbReference>
<name>A0A2T1GEF7_9CYAN</name>
<reference evidence="3 4" key="1">
    <citation type="submission" date="2018-03" db="EMBL/GenBank/DDBJ databases">
        <title>The ancient ancestry and fast evolution of plastids.</title>
        <authorList>
            <person name="Moore K.R."/>
            <person name="Magnabosco C."/>
            <person name="Momper L."/>
            <person name="Gold D.A."/>
            <person name="Bosak T."/>
            <person name="Fournier G.P."/>
        </authorList>
    </citation>
    <scope>NUCLEOTIDE SEQUENCE [LARGE SCALE GENOMIC DNA]</scope>
    <source>
        <strain evidence="3 4">CCALA 037</strain>
    </source>
</reference>
<organism evidence="3 4">
    <name type="scientific">Chamaesiphon polymorphus CCALA 037</name>
    <dbReference type="NCBI Taxonomy" id="2107692"/>
    <lineage>
        <taxon>Bacteria</taxon>
        <taxon>Bacillati</taxon>
        <taxon>Cyanobacteriota</taxon>
        <taxon>Cyanophyceae</taxon>
        <taxon>Gomontiellales</taxon>
        <taxon>Chamaesiphonaceae</taxon>
        <taxon>Chamaesiphon</taxon>
    </lineage>
</organism>
<dbReference type="EMBL" id="PVWO01000156">
    <property type="protein sequence ID" value="PSB55917.1"/>
    <property type="molecule type" value="Genomic_DNA"/>
</dbReference>
<dbReference type="OrthoDB" id="450749at2"/>
<dbReference type="CDD" id="cd06260">
    <property type="entry name" value="DUF820-like"/>
    <property type="match status" value="1"/>
</dbReference>